<evidence type="ECO:0000313" key="1">
    <source>
        <dbReference type="EMBL" id="KAI9511224.1"/>
    </source>
</evidence>
<dbReference type="Proteomes" id="UP001207468">
    <property type="component" value="Unassembled WGS sequence"/>
</dbReference>
<dbReference type="EMBL" id="JAGFNK010000025">
    <property type="protein sequence ID" value="KAI9511224.1"/>
    <property type="molecule type" value="Genomic_DNA"/>
</dbReference>
<reference evidence="1" key="1">
    <citation type="submission" date="2021-03" db="EMBL/GenBank/DDBJ databases">
        <title>Evolutionary priming and transition to the ectomycorrhizal habit in an iconic lineage of mushroom-forming fungi: is preadaptation a requirement?</title>
        <authorList>
            <consortium name="DOE Joint Genome Institute"/>
            <person name="Looney B.P."/>
            <person name="Miyauchi S."/>
            <person name="Morin E."/>
            <person name="Drula E."/>
            <person name="Courty P.E."/>
            <person name="Chicoki N."/>
            <person name="Fauchery L."/>
            <person name="Kohler A."/>
            <person name="Kuo A."/>
            <person name="LaButti K."/>
            <person name="Pangilinan J."/>
            <person name="Lipzen A."/>
            <person name="Riley R."/>
            <person name="Andreopoulos W."/>
            <person name="He G."/>
            <person name="Johnson J."/>
            <person name="Barry K.W."/>
            <person name="Grigoriev I.V."/>
            <person name="Nagy L."/>
            <person name="Hibbett D."/>
            <person name="Henrissat B."/>
            <person name="Matheny P.B."/>
            <person name="Labbe J."/>
            <person name="Martin A.F."/>
        </authorList>
    </citation>
    <scope>NUCLEOTIDE SEQUENCE</scope>
    <source>
        <strain evidence="1">BPL698</strain>
    </source>
</reference>
<proteinExistence type="predicted"/>
<sequence>MCITTGNLLVHADGSPCGVIAQMMGGHRRRADGGHKGSSELEPNIVTDSFRRAPLEERGAYRAKGFGCATTRNPKIVEYFLQSFAHHVTGASCPHYVRAASLIGGGKNANKTSFFVHAGTIALIEGPRREATRSCPLATAHRRRGTAEAGLHTPSSDEDENKRDVRGALAPHSSVQRAVLLGFFKEKKKKTERRTLQGVENEEVEK</sequence>
<name>A0ACC0UJJ5_9AGAM</name>
<comment type="caution">
    <text evidence="1">The sequence shown here is derived from an EMBL/GenBank/DDBJ whole genome shotgun (WGS) entry which is preliminary data.</text>
</comment>
<organism evidence="1 2">
    <name type="scientific">Russula earlei</name>
    <dbReference type="NCBI Taxonomy" id="71964"/>
    <lineage>
        <taxon>Eukaryota</taxon>
        <taxon>Fungi</taxon>
        <taxon>Dikarya</taxon>
        <taxon>Basidiomycota</taxon>
        <taxon>Agaricomycotina</taxon>
        <taxon>Agaricomycetes</taxon>
        <taxon>Russulales</taxon>
        <taxon>Russulaceae</taxon>
        <taxon>Russula</taxon>
    </lineage>
</organism>
<accession>A0ACC0UJJ5</accession>
<evidence type="ECO:0000313" key="2">
    <source>
        <dbReference type="Proteomes" id="UP001207468"/>
    </source>
</evidence>
<gene>
    <name evidence="1" type="ORF">F5148DRAFT_1146980</name>
</gene>
<protein>
    <submittedName>
        <fullName evidence="1">Uncharacterized protein</fullName>
    </submittedName>
</protein>
<keyword evidence="2" id="KW-1185">Reference proteome</keyword>